<dbReference type="Pfam" id="PF06013">
    <property type="entry name" value="WXG100"/>
    <property type="match status" value="1"/>
</dbReference>
<dbReference type="InterPro" id="IPR010310">
    <property type="entry name" value="T7SS_ESAT-6-like"/>
</dbReference>
<gene>
    <name evidence="2" type="ORF">F5544_32490</name>
</gene>
<dbReference type="InterPro" id="IPR036689">
    <property type="entry name" value="ESAT-6-like_sf"/>
</dbReference>
<dbReference type="AlphaFoldDB" id="A0A6G9YM13"/>
<sequence>MSSKFKVDLDQLDDIVARLKGLSEFVHEHVDQLEGEVNKLPGIWRGIGAGAYAGAHREWATGAREFAEGVADMSKAARDQHGRYGTAIETNRRMLIQTGAAAADGIRNPLRLRHGGTAYGKRQSRQRYRFQYQRTRHAGCRGLRKVAERGYGPIIEWQQRVEDVRRSSDDHRRQRPHRRHHRHLRARRRSQSSADRRPFAHIAHR</sequence>
<evidence type="ECO:0008006" key="4">
    <source>
        <dbReference type="Google" id="ProtNLM"/>
    </source>
</evidence>
<accession>A0A6G9YM13</accession>
<feature type="compositionally biased region" description="Basic and acidic residues" evidence="1">
    <location>
        <begin position="162"/>
        <end position="172"/>
    </location>
</feature>
<dbReference type="Proteomes" id="UP000503540">
    <property type="component" value="Chromosome"/>
</dbReference>
<reference evidence="2 3" key="1">
    <citation type="journal article" date="2019" name="ACS Chem. Biol.">
        <title>Identification and Mobilization of a Cryptic Antibiotic Biosynthesis Gene Locus from a Human-Pathogenic Nocardia Isolate.</title>
        <authorList>
            <person name="Herisse M."/>
            <person name="Ishida K."/>
            <person name="Porter J.L."/>
            <person name="Howden B."/>
            <person name="Hertweck C."/>
            <person name="Stinear T.P."/>
            <person name="Pidot S.J."/>
        </authorList>
    </citation>
    <scope>NUCLEOTIDE SEQUENCE [LARGE SCALE GENOMIC DNA]</scope>
    <source>
        <strain evidence="2 3">AUSMDU00012717</strain>
    </source>
</reference>
<protein>
    <recommendedName>
        <fullName evidence="4">WXG100 family type VII secretion target</fullName>
    </recommendedName>
</protein>
<dbReference type="Gene3D" id="1.10.287.1060">
    <property type="entry name" value="ESAT-6-like"/>
    <property type="match status" value="1"/>
</dbReference>
<proteinExistence type="predicted"/>
<evidence type="ECO:0000256" key="1">
    <source>
        <dbReference type="SAM" id="MobiDB-lite"/>
    </source>
</evidence>
<keyword evidence="3" id="KW-1185">Reference proteome</keyword>
<name>A0A6G9YM13_9NOCA</name>
<dbReference type="KEGG" id="nah:F5544_32490"/>
<evidence type="ECO:0000313" key="3">
    <source>
        <dbReference type="Proteomes" id="UP000503540"/>
    </source>
</evidence>
<evidence type="ECO:0000313" key="2">
    <source>
        <dbReference type="EMBL" id="QIS14335.1"/>
    </source>
</evidence>
<feature type="region of interest" description="Disordered" evidence="1">
    <location>
        <begin position="162"/>
        <end position="205"/>
    </location>
</feature>
<dbReference type="SUPFAM" id="SSF140453">
    <property type="entry name" value="EsxAB dimer-like"/>
    <property type="match status" value="1"/>
</dbReference>
<organism evidence="2 3">
    <name type="scientific">Nocardia arthritidis</name>
    <dbReference type="NCBI Taxonomy" id="228602"/>
    <lineage>
        <taxon>Bacteria</taxon>
        <taxon>Bacillati</taxon>
        <taxon>Actinomycetota</taxon>
        <taxon>Actinomycetes</taxon>
        <taxon>Mycobacteriales</taxon>
        <taxon>Nocardiaceae</taxon>
        <taxon>Nocardia</taxon>
    </lineage>
</organism>
<feature type="compositionally biased region" description="Basic residues" evidence="1">
    <location>
        <begin position="173"/>
        <end position="190"/>
    </location>
</feature>
<dbReference type="EMBL" id="CP046172">
    <property type="protein sequence ID" value="QIS14335.1"/>
    <property type="molecule type" value="Genomic_DNA"/>
</dbReference>